<organism evidence="2 3">
    <name type="scientific">Fretibacterium fastidiosum</name>
    <dbReference type="NCBI Taxonomy" id="651822"/>
    <lineage>
        <taxon>Bacteria</taxon>
        <taxon>Thermotogati</taxon>
        <taxon>Synergistota</taxon>
        <taxon>Synergistia</taxon>
        <taxon>Synergistales</taxon>
        <taxon>Aminobacteriaceae</taxon>
        <taxon>Fretibacterium</taxon>
    </lineage>
</organism>
<dbReference type="PANTHER" id="PTHR21262">
    <property type="entry name" value="GUANOSINE-3',5'-BIS DIPHOSPHATE 3'-PYROPHOSPHOHYDROLASE"/>
    <property type="match status" value="1"/>
</dbReference>
<dbReference type="Gene3D" id="3.10.20.30">
    <property type="match status" value="1"/>
</dbReference>
<dbReference type="AlphaFoldDB" id="A0AB94IXS3"/>
<reference evidence="3" key="1">
    <citation type="submission" date="2010-03" db="EMBL/GenBank/DDBJ databases">
        <title>The genome sequence of Synergistetes sp. SGP1.</title>
        <authorList>
            <consortium name="metaHIT consortium -- http://www.metahit.eu/"/>
            <person name="Pajon A."/>
            <person name="Turner K."/>
            <person name="Parkhill J."/>
            <person name="Wade W."/>
            <person name="Vartoukian S."/>
        </authorList>
    </citation>
    <scope>NUCLEOTIDE SEQUENCE [LARGE SCALE GENOMIC DNA]</scope>
    <source>
        <strain evidence="3">SGP1</strain>
    </source>
</reference>
<accession>A0AB94IXS3</accession>
<dbReference type="EMBL" id="FP929056">
    <property type="protein sequence ID" value="CBL28474.1"/>
    <property type="molecule type" value="Genomic_DNA"/>
</dbReference>
<dbReference type="PROSITE" id="PS51671">
    <property type="entry name" value="ACT"/>
    <property type="match status" value="1"/>
</dbReference>
<dbReference type="Gene3D" id="3.30.70.260">
    <property type="match status" value="1"/>
</dbReference>
<dbReference type="GO" id="GO:0005886">
    <property type="term" value="C:plasma membrane"/>
    <property type="evidence" value="ECO:0007669"/>
    <property type="project" value="TreeGrafter"/>
</dbReference>
<dbReference type="Proteomes" id="UP000008957">
    <property type="component" value="Chromosome"/>
</dbReference>
<dbReference type="KEGG" id="sbr:SY1_14050"/>
<evidence type="ECO:0000313" key="2">
    <source>
        <dbReference type="EMBL" id="CBL28474.1"/>
    </source>
</evidence>
<reference evidence="2 3" key="2">
    <citation type="submission" date="2010-03" db="EMBL/GenBank/DDBJ databases">
        <authorList>
            <person name="Pajon A."/>
        </authorList>
    </citation>
    <scope>NUCLEOTIDE SEQUENCE [LARGE SCALE GENOMIC DNA]</scope>
    <source>
        <strain evidence="2 3">SGP1</strain>
    </source>
</reference>
<dbReference type="InterPro" id="IPR045600">
    <property type="entry name" value="RelA/SpoT_AH_RIS"/>
</dbReference>
<sequence length="294" mass="31944">MINGRIVPLSTQLHNSDIVKIITSPQGSPSQDWLKIARSSKTRSKIRNHFRQAEKTDRNEKIARGWEALEKELRKRGLTVENQEDFAPGLNKVARDLGLSGKDDVLAAVGAGTSGPSTVAQKLVLAYLQQHHPADDLSTLVKENPPVRRHDSDIIVEGEGGVSVVLANCCAPIPGDAIVGYSTRTRGITIHRIDCPNILNAQMGRVVQVSWGRSSDKLYTARLKAEAVDRANLIRDAAQSIGLGGGSISGIKASTIGNSLMRMKIELRVRDLEHLYGVIAKLNAVKDIIEVTRG</sequence>
<evidence type="ECO:0000313" key="3">
    <source>
        <dbReference type="Proteomes" id="UP000008957"/>
    </source>
</evidence>
<protein>
    <recommendedName>
        <fullName evidence="1">ACT domain-containing protein</fullName>
    </recommendedName>
</protein>
<feature type="domain" description="ACT" evidence="1">
    <location>
        <begin position="222"/>
        <end position="294"/>
    </location>
</feature>
<dbReference type="InterPro" id="IPR002912">
    <property type="entry name" value="ACT_dom"/>
</dbReference>
<dbReference type="InterPro" id="IPR012675">
    <property type="entry name" value="Beta-grasp_dom_sf"/>
</dbReference>
<keyword evidence="3" id="KW-1185">Reference proteome</keyword>
<dbReference type="Pfam" id="PF19296">
    <property type="entry name" value="RelA_AH_RIS"/>
    <property type="match status" value="1"/>
</dbReference>
<evidence type="ECO:0000259" key="1">
    <source>
        <dbReference type="PROSITE" id="PS51671"/>
    </source>
</evidence>
<proteinExistence type="predicted"/>
<name>A0AB94IXS3_9BACT</name>
<dbReference type="PANTHER" id="PTHR21262:SF31">
    <property type="entry name" value="GTP PYROPHOSPHOKINASE"/>
    <property type="match status" value="1"/>
</dbReference>
<gene>
    <name evidence="2" type="ORF">SY1_14050</name>
</gene>
<dbReference type="Pfam" id="PF13291">
    <property type="entry name" value="ACT_4"/>
    <property type="match status" value="1"/>
</dbReference>